<dbReference type="InterPro" id="IPR027546">
    <property type="entry name" value="Sirtuin_class_III"/>
</dbReference>
<feature type="binding site" evidence="3 4">
    <location>
        <position position="119"/>
    </location>
    <ligand>
        <name>Zn(2+)</name>
        <dbReference type="ChEBI" id="CHEBI:29105"/>
    </ligand>
</feature>
<feature type="binding site" evidence="3 4">
    <location>
        <position position="140"/>
    </location>
    <ligand>
        <name>Zn(2+)</name>
        <dbReference type="ChEBI" id="CHEBI:29105"/>
    </ligand>
</feature>
<dbReference type="OrthoDB" id="9800582at2"/>
<feature type="binding site" evidence="3">
    <location>
        <begin position="8"/>
        <end position="27"/>
    </location>
    <ligand>
        <name>NAD(+)</name>
        <dbReference type="ChEBI" id="CHEBI:57540"/>
    </ligand>
</feature>
<dbReference type="Proteomes" id="UP000290759">
    <property type="component" value="Unassembled WGS sequence"/>
</dbReference>
<evidence type="ECO:0000256" key="3">
    <source>
        <dbReference type="HAMAP-Rule" id="MF_01121"/>
    </source>
</evidence>
<feature type="binding site" evidence="3">
    <location>
        <begin position="205"/>
        <end position="207"/>
    </location>
    <ligand>
        <name>NAD(+)</name>
        <dbReference type="ChEBI" id="CHEBI:57540"/>
    </ligand>
</feature>
<feature type="binding site" evidence="3">
    <location>
        <position position="223"/>
    </location>
    <ligand>
        <name>NAD(+)</name>
        <dbReference type="ChEBI" id="CHEBI:57540"/>
    </ligand>
</feature>
<dbReference type="GO" id="GO:0070403">
    <property type="term" value="F:NAD+ binding"/>
    <property type="evidence" value="ECO:0007669"/>
    <property type="project" value="UniProtKB-UniRule"/>
</dbReference>
<feature type="binding site" evidence="3 4">
    <location>
        <position position="116"/>
    </location>
    <ligand>
        <name>Zn(2+)</name>
        <dbReference type="ChEBI" id="CHEBI:29105"/>
    </ligand>
</feature>
<dbReference type="Gene3D" id="3.40.50.1220">
    <property type="entry name" value="TPP-binding domain"/>
    <property type="match status" value="1"/>
</dbReference>
<dbReference type="InterPro" id="IPR026591">
    <property type="entry name" value="Sirtuin_cat_small_dom_sf"/>
</dbReference>
<comment type="similarity">
    <text evidence="3">Belongs to the sirtuin family. Class III subfamily.</text>
</comment>
<comment type="function">
    <text evidence="3">NAD-dependent lysine deacetylase and desuccinylase that specifically removes acetyl and succinyl groups on target proteins. Modulates the activities of several proteins which are inactive in their acylated form.</text>
</comment>
<name>A0A4Q2U837_9HYPH</name>
<feature type="binding site" evidence="3">
    <location>
        <position position="55"/>
    </location>
    <ligand>
        <name>substrate</name>
    </ligand>
</feature>
<comment type="domain">
    <text evidence="3">2 residues (Tyr-52 and Arg-55) present in a large hydrophobic pocket are probably involved in substrate specificity. They are important for desuccinylation activity, but dispensable for deacetylation activity.</text>
</comment>
<evidence type="ECO:0000313" key="7">
    <source>
        <dbReference type="Proteomes" id="UP000290759"/>
    </source>
</evidence>
<protein>
    <recommendedName>
        <fullName evidence="3">NAD-dependent protein deacylase</fullName>
        <ecNumber evidence="3">2.3.1.286</ecNumber>
    </recommendedName>
    <alternativeName>
        <fullName evidence="3">Regulatory protein SIR2 homolog</fullName>
    </alternativeName>
</protein>
<keyword evidence="3 4" id="KW-0862">Zinc</keyword>
<feature type="domain" description="Deacetylase sirtuin-type" evidence="5">
    <location>
        <begin position="1"/>
        <end position="238"/>
    </location>
</feature>
<evidence type="ECO:0000256" key="1">
    <source>
        <dbReference type="ARBA" id="ARBA00022679"/>
    </source>
</evidence>
<dbReference type="PANTHER" id="PTHR11085">
    <property type="entry name" value="NAD-DEPENDENT PROTEIN DEACYLASE SIRTUIN-5, MITOCHONDRIAL-RELATED"/>
    <property type="match status" value="1"/>
</dbReference>
<reference evidence="6 7" key="2">
    <citation type="submission" date="2019-02" db="EMBL/GenBank/DDBJ databases">
        <title>'Lichenibacterium ramalinii' gen. nov. sp. nov., 'Lichenibacterium minor' gen. nov. sp. nov.</title>
        <authorList>
            <person name="Pankratov T."/>
        </authorList>
    </citation>
    <scope>NUCLEOTIDE SEQUENCE [LARGE SCALE GENOMIC DNA]</scope>
    <source>
        <strain evidence="6 7">RmlP026</strain>
    </source>
</reference>
<dbReference type="SUPFAM" id="SSF52467">
    <property type="entry name" value="DHS-like NAD/FAD-binding domain"/>
    <property type="match status" value="1"/>
</dbReference>
<dbReference type="CDD" id="cd01412">
    <property type="entry name" value="SIRT5_Af1_CobB"/>
    <property type="match status" value="1"/>
</dbReference>
<comment type="subcellular location">
    <subcellularLocation>
        <location evidence="3">Cytoplasm</location>
    </subcellularLocation>
</comment>
<dbReference type="HAMAP" id="MF_01121">
    <property type="entry name" value="Sirtuin_ClassIII"/>
    <property type="match status" value="1"/>
</dbReference>
<keyword evidence="1" id="KW-0808">Transferase</keyword>
<dbReference type="GO" id="GO:0008270">
    <property type="term" value="F:zinc ion binding"/>
    <property type="evidence" value="ECO:0007669"/>
    <property type="project" value="UniProtKB-UniRule"/>
</dbReference>
<accession>A0A4Q2U837</accession>
<dbReference type="InterPro" id="IPR029035">
    <property type="entry name" value="DHS-like_NAD/FAD-binding_dom"/>
</dbReference>
<feature type="binding site" evidence="3 4">
    <location>
        <position position="143"/>
    </location>
    <ligand>
        <name>Zn(2+)</name>
        <dbReference type="ChEBI" id="CHEBI:29105"/>
    </ligand>
</feature>
<feature type="active site" description="Proton acceptor" evidence="3 4">
    <location>
        <position position="108"/>
    </location>
</feature>
<evidence type="ECO:0000259" key="5">
    <source>
        <dbReference type="PROSITE" id="PS50305"/>
    </source>
</evidence>
<comment type="catalytic activity">
    <reaction evidence="3">
        <text>N(6)-succinyl-L-lysyl-[protein] + NAD(+) + H2O = 2''-O-succinyl-ADP-D-ribose + nicotinamide + L-lysyl-[protein]</text>
        <dbReference type="Rhea" id="RHEA:47668"/>
        <dbReference type="Rhea" id="RHEA-COMP:9752"/>
        <dbReference type="Rhea" id="RHEA-COMP:11877"/>
        <dbReference type="ChEBI" id="CHEBI:15377"/>
        <dbReference type="ChEBI" id="CHEBI:17154"/>
        <dbReference type="ChEBI" id="CHEBI:29969"/>
        <dbReference type="ChEBI" id="CHEBI:57540"/>
        <dbReference type="ChEBI" id="CHEBI:87830"/>
        <dbReference type="ChEBI" id="CHEBI:87832"/>
    </reaction>
</comment>
<sequence>MLVFALTGAGVSAESGLGTFRDPDGLWERHDPRRLATPEAFAADPVLVHRFYDWRRRTALSAESNAAHAALARLERGLAARGGALFLCTQNVDDLHERGGSARVHHLHGELFRARCLGCGTASDWRGDMGPADLGVEARCPACAAARLRPDIVWFGEMPRGLDAVARELRAADLFVAIGTSGAVYPAAGFVAEARLRGVPTLEINLGAADNAGLFDRAAYGRATEAVPAWVDEVLGRAA</sequence>
<keyword evidence="7" id="KW-1185">Reference proteome</keyword>
<reference evidence="6 7" key="1">
    <citation type="submission" date="2018-12" db="EMBL/GenBank/DDBJ databases">
        <authorList>
            <person name="Grouzdev D.S."/>
            <person name="Krutkina M.S."/>
        </authorList>
    </citation>
    <scope>NUCLEOTIDE SEQUENCE [LARGE SCALE GENOMIC DNA]</scope>
    <source>
        <strain evidence="6 7">RmlP026</strain>
    </source>
</reference>
<dbReference type="InterPro" id="IPR050134">
    <property type="entry name" value="NAD-dep_sirtuin_deacylases"/>
</dbReference>
<dbReference type="EC" id="2.3.1.286" evidence="3"/>
<evidence type="ECO:0000313" key="6">
    <source>
        <dbReference type="EMBL" id="RYC31086.1"/>
    </source>
</evidence>
<dbReference type="AlphaFoldDB" id="A0A4Q2U837"/>
<dbReference type="GO" id="GO:0005737">
    <property type="term" value="C:cytoplasm"/>
    <property type="evidence" value="ECO:0007669"/>
    <property type="project" value="UniProtKB-SubCell"/>
</dbReference>
<proteinExistence type="inferred from homology"/>
<keyword evidence="3 4" id="KW-0479">Metal-binding</keyword>
<dbReference type="PROSITE" id="PS50305">
    <property type="entry name" value="SIRTUIN"/>
    <property type="match status" value="1"/>
</dbReference>
<dbReference type="RefSeq" id="WP_129227766.1">
    <property type="nucleotide sequence ID" value="NZ_QYBB01000017.1"/>
</dbReference>
<feature type="binding site" evidence="3">
    <location>
        <position position="52"/>
    </location>
    <ligand>
        <name>substrate</name>
    </ligand>
</feature>
<organism evidence="6 7">
    <name type="scientific">Lichenibacterium minor</name>
    <dbReference type="NCBI Taxonomy" id="2316528"/>
    <lineage>
        <taxon>Bacteria</taxon>
        <taxon>Pseudomonadati</taxon>
        <taxon>Pseudomonadota</taxon>
        <taxon>Alphaproteobacteria</taxon>
        <taxon>Hyphomicrobiales</taxon>
        <taxon>Lichenihabitantaceae</taxon>
        <taxon>Lichenibacterium</taxon>
    </lineage>
</organism>
<comment type="catalytic activity">
    <reaction evidence="3">
        <text>N(6)-acetyl-L-lysyl-[protein] + NAD(+) + H2O = 2''-O-acetyl-ADP-D-ribose + nicotinamide + L-lysyl-[protein]</text>
        <dbReference type="Rhea" id="RHEA:43636"/>
        <dbReference type="Rhea" id="RHEA-COMP:9752"/>
        <dbReference type="Rhea" id="RHEA-COMP:10731"/>
        <dbReference type="ChEBI" id="CHEBI:15377"/>
        <dbReference type="ChEBI" id="CHEBI:17154"/>
        <dbReference type="ChEBI" id="CHEBI:29969"/>
        <dbReference type="ChEBI" id="CHEBI:57540"/>
        <dbReference type="ChEBI" id="CHEBI:61930"/>
        <dbReference type="ChEBI" id="CHEBI:83767"/>
        <dbReference type="EC" id="2.3.1.286"/>
    </reaction>
</comment>
<gene>
    <name evidence="3" type="primary">cobB</name>
    <name evidence="6" type="ORF">D3273_15340</name>
</gene>
<evidence type="ECO:0000256" key="4">
    <source>
        <dbReference type="PROSITE-ProRule" id="PRU00236"/>
    </source>
</evidence>
<feature type="binding site" evidence="3">
    <location>
        <begin position="179"/>
        <end position="181"/>
    </location>
    <ligand>
        <name>NAD(+)</name>
        <dbReference type="ChEBI" id="CHEBI:57540"/>
    </ligand>
</feature>
<dbReference type="Gene3D" id="3.30.1600.10">
    <property type="entry name" value="SIR2/SIRT2 'Small Domain"/>
    <property type="match status" value="1"/>
</dbReference>
<dbReference type="InterPro" id="IPR003000">
    <property type="entry name" value="Sirtuin"/>
</dbReference>
<feature type="binding site" evidence="3">
    <location>
        <begin position="90"/>
        <end position="93"/>
    </location>
    <ligand>
        <name>NAD(+)</name>
        <dbReference type="ChEBI" id="CHEBI:57540"/>
    </ligand>
</feature>
<comment type="cofactor">
    <cofactor evidence="3">
        <name>Zn(2+)</name>
        <dbReference type="ChEBI" id="CHEBI:29105"/>
    </cofactor>
    <text evidence="3">Binds 1 zinc ion per subunit.</text>
</comment>
<dbReference type="Pfam" id="PF02146">
    <property type="entry name" value="SIR2"/>
    <property type="match status" value="1"/>
</dbReference>
<dbReference type="GO" id="GO:0036054">
    <property type="term" value="F:protein-malonyllysine demalonylase activity"/>
    <property type="evidence" value="ECO:0007669"/>
    <property type="project" value="InterPro"/>
</dbReference>
<keyword evidence="2 3" id="KW-0520">NAD</keyword>
<keyword evidence="3" id="KW-0963">Cytoplasm</keyword>
<dbReference type="GO" id="GO:0036055">
    <property type="term" value="F:protein-succinyllysine desuccinylase activity"/>
    <property type="evidence" value="ECO:0007669"/>
    <property type="project" value="UniProtKB-UniRule"/>
</dbReference>
<evidence type="ECO:0000256" key="2">
    <source>
        <dbReference type="ARBA" id="ARBA00023027"/>
    </source>
</evidence>
<dbReference type="PANTHER" id="PTHR11085:SF4">
    <property type="entry name" value="NAD-DEPENDENT PROTEIN DEACYLASE"/>
    <property type="match status" value="1"/>
</dbReference>
<dbReference type="EMBL" id="QYBB01000017">
    <property type="protein sequence ID" value="RYC31086.1"/>
    <property type="molecule type" value="Genomic_DNA"/>
</dbReference>
<comment type="caution">
    <text evidence="6">The sequence shown here is derived from an EMBL/GenBank/DDBJ whole genome shotgun (WGS) entry which is preliminary data.</text>
</comment>
<dbReference type="InterPro" id="IPR026590">
    <property type="entry name" value="Ssirtuin_cat_dom"/>
</dbReference>
<dbReference type="GO" id="GO:0017136">
    <property type="term" value="F:histone deacetylase activity, NAD-dependent"/>
    <property type="evidence" value="ECO:0007669"/>
    <property type="project" value="TreeGrafter"/>
</dbReference>